<organism evidence="4 5">
    <name type="scientific">Colletotrichum chlorophyti</name>
    <dbReference type="NCBI Taxonomy" id="708187"/>
    <lineage>
        <taxon>Eukaryota</taxon>
        <taxon>Fungi</taxon>
        <taxon>Dikarya</taxon>
        <taxon>Ascomycota</taxon>
        <taxon>Pezizomycotina</taxon>
        <taxon>Sordariomycetes</taxon>
        <taxon>Hypocreomycetidae</taxon>
        <taxon>Glomerellales</taxon>
        <taxon>Glomerellaceae</taxon>
        <taxon>Colletotrichum</taxon>
    </lineage>
</organism>
<dbReference type="STRING" id="708187.A0A1Q8RVF5"/>
<dbReference type="AlphaFoldDB" id="A0A1Q8RVF5"/>
<dbReference type="GO" id="GO:0016491">
    <property type="term" value="F:oxidoreductase activity"/>
    <property type="evidence" value="ECO:0007669"/>
    <property type="project" value="UniProtKB-KW"/>
</dbReference>
<dbReference type="Gene3D" id="3.40.50.720">
    <property type="entry name" value="NAD(P)-binding Rossmann-like Domain"/>
    <property type="match status" value="1"/>
</dbReference>
<evidence type="ECO:0000256" key="2">
    <source>
        <dbReference type="ARBA" id="ARBA00022857"/>
    </source>
</evidence>
<keyword evidence="2" id="KW-0521">NADP</keyword>
<evidence type="ECO:0000256" key="1">
    <source>
        <dbReference type="ARBA" id="ARBA00006484"/>
    </source>
</evidence>
<dbReference type="PANTHER" id="PTHR43618">
    <property type="entry name" value="7-ALPHA-HYDROXYSTEROID DEHYDROGENASE"/>
    <property type="match status" value="1"/>
</dbReference>
<gene>
    <name evidence="4" type="ORF">CCHL11_01892</name>
</gene>
<dbReference type="InterPro" id="IPR036291">
    <property type="entry name" value="NAD(P)-bd_dom_sf"/>
</dbReference>
<accession>A0A1Q8RVF5</accession>
<keyword evidence="5" id="KW-1185">Reference proteome</keyword>
<dbReference type="EMBL" id="MPGH01000087">
    <property type="protein sequence ID" value="OLN88493.1"/>
    <property type="molecule type" value="Genomic_DNA"/>
</dbReference>
<proteinExistence type="inferred from homology"/>
<dbReference type="InterPro" id="IPR002347">
    <property type="entry name" value="SDR_fam"/>
</dbReference>
<dbReference type="PRINTS" id="PR00081">
    <property type="entry name" value="GDHRDH"/>
</dbReference>
<reference evidence="4 5" key="1">
    <citation type="submission" date="2016-11" db="EMBL/GenBank/DDBJ databases">
        <title>Draft Genome Assembly of Colletotrichum chlorophyti a pathogen of herbaceous plants.</title>
        <authorList>
            <person name="Gan P."/>
            <person name="Narusaka M."/>
            <person name="Tsushima A."/>
            <person name="Narusaka Y."/>
            <person name="Takano Y."/>
            <person name="Shirasu K."/>
        </authorList>
    </citation>
    <scope>NUCLEOTIDE SEQUENCE [LARGE SCALE GENOMIC DNA]</scope>
    <source>
        <strain evidence="4 5">NTL11</strain>
    </source>
</reference>
<dbReference type="SUPFAM" id="SSF51735">
    <property type="entry name" value="NAD(P)-binding Rossmann-fold domains"/>
    <property type="match status" value="1"/>
</dbReference>
<name>A0A1Q8RVF5_9PEZI</name>
<evidence type="ECO:0000313" key="4">
    <source>
        <dbReference type="EMBL" id="OLN88493.1"/>
    </source>
</evidence>
<dbReference type="Proteomes" id="UP000186583">
    <property type="component" value="Unassembled WGS sequence"/>
</dbReference>
<keyword evidence="3" id="KW-0560">Oxidoreductase</keyword>
<sequence>MPPIPTALITAGTAGLGAATAKLFAQNSYNVVVNYVNKADRAELLVQQLKSISPLPADRQRFSAIQADLSRKAEASQLVQQAAEALGGRLDVLFSNGGWTKLRNIQDLDDNVEEDDWDRCFNLNVKSHLFLMHAARPYLDEAEGAFITTASLAGVKVSGSSLSPLPRAFRARREQRGEPVLLYHTEAYSVTKAAQIHLVKGLAIVAGPRVRVNSVSPGLMLTDWGLQFPEEQRQAMQEKTRLKRLPTVEDVADQVLCFARSRSVTGANVVIDGGLSL</sequence>
<dbReference type="CDD" id="cd05233">
    <property type="entry name" value="SDR_c"/>
    <property type="match status" value="1"/>
</dbReference>
<dbReference type="Pfam" id="PF00106">
    <property type="entry name" value="adh_short"/>
    <property type="match status" value="1"/>
</dbReference>
<dbReference type="OrthoDB" id="37659at2759"/>
<protein>
    <submittedName>
        <fullName evidence="4">Granaticin polyketide synthase putative ketoacyl reductase 2</fullName>
    </submittedName>
</protein>
<evidence type="ECO:0000256" key="3">
    <source>
        <dbReference type="ARBA" id="ARBA00023002"/>
    </source>
</evidence>
<dbReference type="Pfam" id="PF13561">
    <property type="entry name" value="adh_short_C2"/>
    <property type="match status" value="1"/>
</dbReference>
<comment type="similarity">
    <text evidence="1">Belongs to the short-chain dehydrogenases/reductases (SDR) family.</text>
</comment>
<comment type="caution">
    <text evidence="4">The sequence shown here is derived from an EMBL/GenBank/DDBJ whole genome shotgun (WGS) entry which is preliminary data.</text>
</comment>
<dbReference type="InterPro" id="IPR052178">
    <property type="entry name" value="Sec_Metab_Biosynth_SDR"/>
</dbReference>
<dbReference type="PANTHER" id="PTHR43618:SF13">
    <property type="entry name" value="CHAIN DEHYDROGENASE, PUTATIVE (AFU_ORTHOLOGUE AFUA_1G17650)-RELATED"/>
    <property type="match status" value="1"/>
</dbReference>
<evidence type="ECO:0000313" key="5">
    <source>
        <dbReference type="Proteomes" id="UP000186583"/>
    </source>
</evidence>